<organism evidence="1 2">
    <name type="scientific">Bicyclus anynana</name>
    <name type="common">Squinting bush brown butterfly</name>
    <dbReference type="NCBI Taxonomy" id="110368"/>
    <lineage>
        <taxon>Eukaryota</taxon>
        <taxon>Metazoa</taxon>
        <taxon>Ecdysozoa</taxon>
        <taxon>Arthropoda</taxon>
        <taxon>Hexapoda</taxon>
        <taxon>Insecta</taxon>
        <taxon>Pterygota</taxon>
        <taxon>Neoptera</taxon>
        <taxon>Endopterygota</taxon>
        <taxon>Lepidoptera</taxon>
        <taxon>Glossata</taxon>
        <taxon>Ditrysia</taxon>
        <taxon>Papilionoidea</taxon>
        <taxon>Nymphalidae</taxon>
        <taxon>Satyrinae</taxon>
        <taxon>Satyrini</taxon>
        <taxon>Mycalesina</taxon>
        <taxon>Bicyclus</taxon>
    </lineage>
</organism>
<dbReference type="GeneID" id="112052872"/>
<accession>A0ABM3LX64</accession>
<reference evidence="2" key="1">
    <citation type="submission" date="2025-08" db="UniProtKB">
        <authorList>
            <consortium name="RefSeq"/>
        </authorList>
    </citation>
    <scope>IDENTIFICATION</scope>
</reference>
<evidence type="ECO:0000313" key="1">
    <source>
        <dbReference type="Proteomes" id="UP001652582"/>
    </source>
</evidence>
<dbReference type="SUPFAM" id="SSF48371">
    <property type="entry name" value="ARM repeat"/>
    <property type="match status" value="1"/>
</dbReference>
<gene>
    <name evidence="2" type="primary">LOC112052872</name>
</gene>
<proteinExistence type="predicted"/>
<name>A0ABM3LX64_BICAN</name>
<dbReference type="InterPro" id="IPR016024">
    <property type="entry name" value="ARM-type_fold"/>
</dbReference>
<evidence type="ECO:0000313" key="2">
    <source>
        <dbReference type="RefSeq" id="XP_052743669.1"/>
    </source>
</evidence>
<protein>
    <submittedName>
        <fullName evidence="2">Uncharacterized protein LOC112052872</fullName>
    </submittedName>
</protein>
<dbReference type="RefSeq" id="XP_052743669.1">
    <property type="nucleotide sequence ID" value="XM_052887709.1"/>
</dbReference>
<keyword evidence="1" id="KW-1185">Reference proteome</keyword>
<sequence>MYSLVNSNYNRTYNPRSKQNILCDIKRLLTSRDTAAQSKACGYLIEVISKYSCSSNERSSIVQYLLNNDITVFLCEATSNLDFSLFRSVVHCMRLLWREGSFFSDDHAAHALSAVGRALAHYTAADALPAVDACLEFVFELLDGVKTNGTTPPLSYQSAYSTEQLLACFTTLADRIRGKPNSILSSALVLHALISYQPAELDLKGSVARGLAEVLEKWFDLLIGGLNHIVLVGDGRDMGMLLVITCKLGIDVLRFIGVYEKSKEPVDFINKILKDEQEVSVLREGSLKLRRMILHAMNQLVVFIKDNLDITGTEEYSIFLKFLLNFMYENSKTDVLPDFCDILFSRGYLIMLPKTQIMRNNTMVRKVSTQVLGEMLKILAAKYLIVKDNDSVDFCKDIHMGLVELQYGIEKPQDIGLQLQKSQPYSLLIYIYFYCQSSENPQESTAPLLPFLIEHILRLPKSVKPPGYIIKALWLVFAMSTVSNGSLNSLEQRIYLEKATDRIVGMLLPEPDIYYTHNPALLFWSFTSLRIPNSVRLHVLTQWLKTENTLPEDLTQESSVWELLLNVLIQSKDDSVVTNCMEALNICIERGDETTKEEFATLTWSLLPEVLYNTLINRNEIETNICYLLDLAIAEMPSEIDQSLCLKVAVLIATLFSKNTVDCKDVNIKYHYEYVCLKLCLLLLDTSTKQNNDRVLLTYMHRAGFLVSVLKATNSSDDKVACTSLQLLTCIIYCFTKNNYKPNTVLELQTDLIIKSLRQDNENERGSSLLQLVHLILSSGTNTPIVLTYELPNQPSNMQQSRALRALMFRIQLMVCCRDSETQASEGWKTLNSIFRHAIMYKNNTNLVATLTSQPWTHTLIRFQLTQNITQEFLTFAQNWLNLLKLTLKAGKDGTYHISKYSLIAKTMNMLKKNLNADELKEPNKTVIRIVNDILNL</sequence>
<dbReference type="Proteomes" id="UP001652582">
    <property type="component" value="Chromosome 20"/>
</dbReference>